<dbReference type="SUPFAM" id="SSF57716">
    <property type="entry name" value="Glucocorticoid receptor-like (DNA-binding domain)"/>
    <property type="match status" value="1"/>
</dbReference>
<dbReference type="AlphaFoldDB" id="A0AAV1IIG0"/>
<dbReference type="FunFam" id="4.10.1110.10:FF:000001">
    <property type="entry name" value="Zinc finger AN1-type containing 6"/>
    <property type="match status" value="1"/>
</dbReference>
<dbReference type="GO" id="GO:0008270">
    <property type="term" value="F:zinc ion binding"/>
    <property type="evidence" value="ECO:0007669"/>
    <property type="project" value="UniProtKB-KW"/>
</dbReference>
<keyword evidence="9" id="KW-1185">Reference proteome</keyword>
<feature type="domain" description="AN1-type" evidence="7">
    <location>
        <begin position="127"/>
        <end position="173"/>
    </location>
</feature>
<protein>
    <submittedName>
        <fullName evidence="8">Uncharacterized protein</fullName>
    </submittedName>
</protein>
<dbReference type="Proteomes" id="UP001314263">
    <property type="component" value="Unassembled WGS sequence"/>
</dbReference>
<evidence type="ECO:0000259" key="6">
    <source>
        <dbReference type="PROSITE" id="PS51036"/>
    </source>
</evidence>
<dbReference type="GO" id="GO:0003677">
    <property type="term" value="F:DNA binding"/>
    <property type="evidence" value="ECO:0007669"/>
    <property type="project" value="InterPro"/>
</dbReference>
<dbReference type="InterPro" id="IPR035896">
    <property type="entry name" value="AN1-like_Znf"/>
</dbReference>
<dbReference type="PROSITE" id="PS51036">
    <property type="entry name" value="ZF_A20"/>
    <property type="match status" value="1"/>
</dbReference>
<organism evidence="8 9">
    <name type="scientific">Coccomyxa viridis</name>
    <dbReference type="NCBI Taxonomy" id="1274662"/>
    <lineage>
        <taxon>Eukaryota</taxon>
        <taxon>Viridiplantae</taxon>
        <taxon>Chlorophyta</taxon>
        <taxon>core chlorophytes</taxon>
        <taxon>Trebouxiophyceae</taxon>
        <taxon>Trebouxiophyceae incertae sedis</taxon>
        <taxon>Coccomyxaceae</taxon>
        <taxon>Coccomyxa</taxon>
    </lineage>
</organism>
<evidence type="ECO:0000313" key="9">
    <source>
        <dbReference type="Proteomes" id="UP001314263"/>
    </source>
</evidence>
<dbReference type="Gene3D" id="1.20.5.4770">
    <property type="match status" value="1"/>
</dbReference>
<evidence type="ECO:0000256" key="3">
    <source>
        <dbReference type="ARBA" id="ARBA00022771"/>
    </source>
</evidence>
<evidence type="ECO:0000256" key="4">
    <source>
        <dbReference type="ARBA" id="ARBA00022833"/>
    </source>
</evidence>
<dbReference type="PANTHER" id="PTHR10634">
    <property type="entry name" value="AN1-TYPE ZINC FINGER PROTEIN"/>
    <property type="match status" value="1"/>
</dbReference>
<evidence type="ECO:0000256" key="1">
    <source>
        <dbReference type="ARBA" id="ARBA00003732"/>
    </source>
</evidence>
<dbReference type="InterPro" id="IPR000058">
    <property type="entry name" value="Znf_AN1"/>
</dbReference>
<dbReference type="PROSITE" id="PS51039">
    <property type="entry name" value="ZF_AN1"/>
    <property type="match status" value="1"/>
</dbReference>
<comment type="caution">
    <text evidence="8">The sequence shown here is derived from an EMBL/GenBank/DDBJ whole genome shotgun (WGS) entry which is preliminary data.</text>
</comment>
<keyword evidence="3 5" id="KW-0863">Zinc-finger</keyword>
<evidence type="ECO:0000313" key="8">
    <source>
        <dbReference type="EMBL" id="CAK0785728.1"/>
    </source>
</evidence>
<dbReference type="SMART" id="SM00154">
    <property type="entry name" value="ZnF_AN1"/>
    <property type="match status" value="1"/>
</dbReference>
<sequence>MSHECPSDQFEQEANQPRLCSNGCGFFANPACMDMCSKCYREQMSEQERAAANGKTAAAALNASRMDIAKPGSPVLPAPVPAALEPQSAPEPAKAEARVVVPDVEAPEPAAAASSSVEDEAEKRPVQKNTGRCFSCNKKIGLTGFRCRCQYTFCSAHRYAEAHNCDFDYKAAGRQQLAKNNPLVQASKVDKL</sequence>
<dbReference type="Gene3D" id="4.10.1110.10">
    <property type="entry name" value="AN1-like Zinc finger"/>
    <property type="match status" value="1"/>
</dbReference>
<evidence type="ECO:0000256" key="2">
    <source>
        <dbReference type="ARBA" id="ARBA00022723"/>
    </source>
</evidence>
<evidence type="ECO:0000259" key="7">
    <source>
        <dbReference type="PROSITE" id="PS51039"/>
    </source>
</evidence>
<dbReference type="InterPro" id="IPR050652">
    <property type="entry name" value="AN1_A20_ZnFinger"/>
</dbReference>
<feature type="domain" description="A20-type" evidence="6">
    <location>
        <begin position="14"/>
        <end position="48"/>
    </location>
</feature>
<name>A0AAV1IIG0_9CHLO</name>
<accession>A0AAV1IIG0</accession>
<dbReference type="Pfam" id="PF01754">
    <property type="entry name" value="zf-A20"/>
    <property type="match status" value="1"/>
</dbReference>
<dbReference type="Pfam" id="PF01428">
    <property type="entry name" value="zf-AN1"/>
    <property type="match status" value="1"/>
</dbReference>
<comment type="function">
    <text evidence="1">May be involved in environmental stress response.</text>
</comment>
<dbReference type="SMART" id="SM00259">
    <property type="entry name" value="ZnF_A20"/>
    <property type="match status" value="1"/>
</dbReference>
<proteinExistence type="predicted"/>
<keyword evidence="2" id="KW-0479">Metal-binding</keyword>
<dbReference type="EMBL" id="CAUYUE010000013">
    <property type="protein sequence ID" value="CAK0785728.1"/>
    <property type="molecule type" value="Genomic_DNA"/>
</dbReference>
<dbReference type="InterPro" id="IPR002653">
    <property type="entry name" value="Znf_A20"/>
</dbReference>
<evidence type="ECO:0000256" key="5">
    <source>
        <dbReference type="PROSITE-ProRule" id="PRU00449"/>
    </source>
</evidence>
<reference evidence="8 9" key="1">
    <citation type="submission" date="2023-10" db="EMBL/GenBank/DDBJ databases">
        <authorList>
            <person name="Maclean D."/>
            <person name="Macfadyen A."/>
        </authorList>
    </citation>
    <scope>NUCLEOTIDE SEQUENCE [LARGE SCALE GENOMIC DNA]</scope>
</reference>
<dbReference type="SUPFAM" id="SSF118310">
    <property type="entry name" value="AN1-like Zinc finger"/>
    <property type="match status" value="1"/>
</dbReference>
<gene>
    <name evidence="8" type="ORF">CVIRNUC_008939</name>
</gene>
<keyword evidence="4" id="KW-0862">Zinc</keyword>